<feature type="non-terminal residue" evidence="3">
    <location>
        <position position="158"/>
    </location>
</feature>
<evidence type="ECO:0000313" key="3">
    <source>
        <dbReference type="EMBL" id="ETO18879.1"/>
    </source>
</evidence>
<feature type="compositionally biased region" description="Basic and acidic residues" evidence="1">
    <location>
        <begin position="29"/>
        <end position="42"/>
    </location>
</feature>
<keyword evidence="2" id="KW-0812">Transmembrane</keyword>
<organism evidence="3 4">
    <name type="scientific">Reticulomyxa filosa</name>
    <dbReference type="NCBI Taxonomy" id="46433"/>
    <lineage>
        <taxon>Eukaryota</taxon>
        <taxon>Sar</taxon>
        <taxon>Rhizaria</taxon>
        <taxon>Retaria</taxon>
        <taxon>Foraminifera</taxon>
        <taxon>Monothalamids</taxon>
        <taxon>Reticulomyxidae</taxon>
        <taxon>Reticulomyxa</taxon>
    </lineage>
</organism>
<protein>
    <submittedName>
        <fullName evidence="3">Uncharacterized protein</fullName>
    </submittedName>
</protein>
<sequence>MYLLNRVLKDKEKLHKNIKMEMLDKKGRVGRKKDDEFAKGVESEDEDDEMMPLKTPQKVAMYTTPPKTVDRLGAESQETSANGESRSTLGIVIGIVCVTFSSYFAASVIFPFAPFMVHSFYPNKTNEELGYFVAFFKIIIIIITIKKKKKKITKFFLN</sequence>
<keyword evidence="2" id="KW-0472">Membrane</keyword>
<reference evidence="3 4" key="1">
    <citation type="journal article" date="2013" name="Curr. Biol.">
        <title>The Genome of the Foraminiferan Reticulomyxa filosa.</title>
        <authorList>
            <person name="Glockner G."/>
            <person name="Hulsmann N."/>
            <person name="Schleicher M."/>
            <person name="Noegel A.A."/>
            <person name="Eichinger L."/>
            <person name="Gallinger C."/>
            <person name="Pawlowski J."/>
            <person name="Sierra R."/>
            <person name="Euteneuer U."/>
            <person name="Pillet L."/>
            <person name="Moustafa A."/>
            <person name="Platzer M."/>
            <person name="Groth M."/>
            <person name="Szafranski K."/>
            <person name="Schliwa M."/>
        </authorList>
    </citation>
    <scope>NUCLEOTIDE SEQUENCE [LARGE SCALE GENOMIC DNA]</scope>
</reference>
<name>X6MZJ3_RETFI</name>
<feature type="transmembrane region" description="Helical" evidence="2">
    <location>
        <begin position="89"/>
        <end position="117"/>
    </location>
</feature>
<dbReference type="Proteomes" id="UP000023152">
    <property type="component" value="Unassembled WGS sequence"/>
</dbReference>
<evidence type="ECO:0000313" key="4">
    <source>
        <dbReference type="Proteomes" id="UP000023152"/>
    </source>
</evidence>
<dbReference type="AlphaFoldDB" id="X6MZJ3"/>
<evidence type="ECO:0000256" key="2">
    <source>
        <dbReference type="SAM" id="Phobius"/>
    </source>
</evidence>
<keyword evidence="2" id="KW-1133">Transmembrane helix</keyword>
<feature type="region of interest" description="Disordered" evidence="1">
    <location>
        <begin position="29"/>
        <end position="57"/>
    </location>
</feature>
<dbReference type="EMBL" id="ASPP01014301">
    <property type="protein sequence ID" value="ETO18879.1"/>
    <property type="molecule type" value="Genomic_DNA"/>
</dbReference>
<accession>X6MZJ3</accession>
<comment type="caution">
    <text evidence="3">The sequence shown here is derived from an EMBL/GenBank/DDBJ whole genome shotgun (WGS) entry which is preliminary data.</text>
</comment>
<feature type="transmembrane region" description="Helical" evidence="2">
    <location>
        <begin position="129"/>
        <end position="145"/>
    </location>
</feature>
<keyword evidence="4" id="KW-1185">Reference proteome</keyword>
<proteinExistence type="predicted"/>
<gene>
    <name evidence="3" type="ORF">RFI_18367</name>
</gene>
<evidence type="ECO:0000256" key="1">
    <source>
        <dbReference type="SAM" id="MobiDB-lite"/>
    </source>
</evidence>